<evidence type="ECO:0000259" key="1">
    <source>
        <dbReference type="Pfam" id="PF06742"/>
    </source>
</evidence>
<dbReference type="Pfam" id="PF06742">
    <property type="entry name" value="DUF1214"/>
    <property type="match status" value="1"/>
</dbReference>
<dbReference type="Pfam" id="PF06863">
    <property type="entry name" value="DUF1254"/>
    <property type="match status" value="1"/>
</dbReference>
<dbReference type="InterPro" id="IPR010621">
    <property type="entry name" value="DUF1214"/>
</dbReference>
<sequence>MDDAPAAAAGHDGGMHTSPVTVTFENFARFESERMFAGIAAAAGSSNVWNHYRVPTPIDQQTVIRMNRDTLYSAAIVDVSQGATITIPEAGGRYISIMLVNQDHYINRVLHEAGTYELTAEELGSDFVCAAARILVNPEDPADVAEVNRLQDQLGLSSGAGGQFAPAPVDEASFTETRDAVLVLARGLSGMERCFGRREDVDPVRHLLGAAVGWGGLPESEASYIKVEPRLPVGEYTLTVGDVPVDGFWSISLYNADGFFEPNELGAYSVNSVTGVRDADGSITVRFGGDPAAPNHLPLPEGWNYLVRLYRPRPEILDGSWTFPAIDAA</sequence>
<feature type="domain" description="DUF1214" evidence="1">
    <location>
        <begin position="235"/>
        <end position="313"/>
    </location>
</feature>
<dbReference type="EMBL" id="SHKI01000002">
    <property type="protein sequence ID" value="RZT68393.1"/>
    <property type="molecule type" value="Genomic_DNA"/>
</dbReference>
<comment type="caution">
    <text evidence="3">The sequence shown here is derived from an EMBL/GenBank/DDBJ whole genome shotgun (WGS) entry which is preliminary data.</text>
</comment>
<evidence type="ECO:0000313" key="3">
    <source>
        <dbReference type="EMBL" id="RZT68393.1"/>
    </source>
</evidence>
<dbReference type="SUPFAM" id="SSF160935">
    <property type="entry name" value="VPA0735-like"/>
    <property type="match status" value="1"/>
</dbReference>
<reference evidence="3 4" key="1">
    <citation type="journal article" date="2015" name="Stand. Genomic Sci.">
        <title>Genomic Encyclopedia of Bacterial and Archaeal Type Strains, Phase III: the genomes of soil and plant-associated and newly described type strains.</title>
        <authorList>
            <person name="Whitman W.B."/>
            <person name="Woyke T."/>
            <person name="Klenk H.P."/>
            <person name="Zhou Y."/>
            <person name="Lilburn T.G."/>
            <person name="Beck B.J."/>
            <person name="De Vos P."/>
            <person name="Vandamme P."/>
            <person name="Eisen J.A."/>
            <person name="Garrity G."/>
            <person name="Hugenholtz P."/>
            <person name="Kyrpides N.C."/>
        </authorList>
    </citation>
    <scope>NUCLEOTIDE SEQUENCE [LARGE SCALE GENOMIC DNA]</scope>
    <source>
        <strain evidence="3 4">RF6</strain>
    </source>
</reference>
<feature type="domain" description="DUF1254" evidence="2">
    <location>
        <begin position="47"/>
        <end position="156"/>
    </location>
</feature>
<keyword evidence="4" id="KW-1185">Reference proteome</keyword>
<dbReference type="InterPro" id="IPR037049">
    <property type="entry name" value="DUF1214_C_sf"/>
</dbReference>
<dbReference type="AlphaFoldDB" id="A0A4Q7U4E6"/>
<name>A0A4Q7U4E6_9MICO</name>
<protein>
    <submittedName>
        <fullName evidence="3">Uncharacterized protein DUF1254</fullName>
    </submittedName>
</protein>
<dbReference type="Proteomes" id="UP000291832">
    <property type="component" value="Unassembled WGS sequence"/>
</dbReference>
<dbReference type="Gene3D" id="2.60.120.600">
    <property type="entry name" value="Domain of unknown function DUF1214, C-terminal domain"/>
    <property type="match status" value="1"/>
</dbReference>
<proteinExistence type="predicted"/>
<dbReference type="PANTHER" id="PTHR36509">
    <property type="entry name" value="BLL3101 PROTEIN"/>
    <property type="match status" value="1"/>
</dbReference>
<gene>
    <name evidence="3" type="ORF">EV139_0116</name>
</gene>
<accession>A0A4Q7U4E6</accession>
<evidence type="ECO:0000259" key="2">
    <source>
        <dbReference type="Pfam" id="PF06863"/>
    </source>
</evidence>
<evidence type="ECO:0000313" key="4">
    <source>
        <dbReference type="Proteomes" id="UP000291832"/>
    </source>
</evidence>
<organism evidence="3 4">
    <name type="scientific">Leucobacter luti</name>
    <dbReference type="NCBI Taxonomy" id="340320"/>
    <lineage>
        <taxon>Bacteria</taxon>
        <taxon>Bacillati</taxon>
        <taxon>Actinomycetota</taxon>
        <taxon>Actinomycetes</taxon>
        <taxon>Micrococcales</taxon>
        <taxon>Microbacteriaceae</taxon>
        <taxon>Leucobacter</taxon>
    </lineage>
</organism>
<dbReference type="PANTHER" id="PTHR36509:SF2">
    <property type="entry name" value="BLL3101 PROTEIN"/>
    <property type="match status" value="1"/>
</dbReference>
<dbReference type="InterPro" id="IPR010679">
    <property type="entry name" value="DUF1254"/>
</dbReference>